<evidence type="ECO:0000256" key="1">
    <source>
        <dbReference type="SAM" id="SignalP"/>
    </source>
</evidence>
<feature type="signal peptide" evidence="1">
    <location>
        <begin position="1"/>
        <end position="32"/>
    </location>
</feature>
<dbReference type="EMBL" id="JAUEPT010000027">
    <property type="protein sequence ID" value="KAK0442055.1"/>
    <property type="molecule type" value="Genomic_DNA"/>
</dbReference>
<evidence type="ECO:0000313" key="3">
    <source>
        <dbReference type="Proteomes" id="UP001175226"/>
    </source>
</evidence>
<reference evidence="2" key="1">
    <citation type="submission" date="2023-06" db="EMBL/GenBank/DDBJ databases">
        <authorList>
            <consortium name="Lawrence Berkeley National Laboratory"/>
            <person name="Ahrendt S."/>
            <person name="Sahu N."/>
            <person name="Indic B."/>
            <person name="Wong-Bajracharya J."/>
            <person name="Merenyi Z."/>
            <person name="Ke H.-M."/>
            <person name="Monk M."/>
            <person name="Kocsube S."/>
            <person name="Drula E."/>
            <person name="Lipzen A."/>
            <person name="Balint B."/>
            <person name="Henrissat B."/>
            <person name="Andreopoulos B."/>
            <person name="Martin F.M."/>
            <person name="Harder C.B."/>
            <person name="Rigling D."/>
            <person name="Ford K.L."/>
            <person name="Foster G.D."/>
            <person name="Pangilinan J."/>
            <person name="Papanicolaou A."/>
            <person name="Barry K."/>
            <person name="LaButti K."/>
            <person name="Viragh M."/>
            <person name="Koriabine M."/>
            <person name="Yan M."/>
            <person name="Riley R."/>
            <person name="Champramary S."/>
            <person name="Plett K.L."/>
            <person name="Tsai I.J."/>
            <person name="Slot J."/>
            <person name="Sipos G."/>
            <person name="Plett J."/>
            <person name="Nagy L.G."/>
            <person name="Grigoriev I.V."/>
        </authorList>
    </citation>
    <scope>NUCLEOTIDE SEQUENCE</scope>
    <source>
        <strain evidence="2">FPL87.14</strain>
    </source>
</reference>
<comment type="caution">
    <text evidence="2">The sequence shown here is derived from an EMBL/GenBank/DDBJ whole genome shotgun (WGS) entry which is preliminary data.</text>
</comment>
<organism evidence="2 3">
    <name type="scientific">Armillaria borealis</name>
    <dbReference type="NCBI Taxonomy" id="47425"/>
    <lineage>
        <taxon>Eukaryota</taxon>
        <taxon>Fungi</taxon>
        <taxon>Dikarya</taxon>
        <taxon>Basidiomycota</taxon>
        <taxon>Agaricomycotina</taxon>
        <taxon>Agaricomycetes</taxon>
        <taxon>Agaricomycetidae</taxon>
        <taxon>Agaricales</taxon>
        <taxon>Marasmiineae</taxon>
        <taxon>Physalacriaceae</taxon>
        <taxon>Armillaria</taxon>
    </lineage>
</organism>
<gene>
    <name evidence="2" type="ORF">EV421DRAFT_1809188</name>
</gene>
<name>A0AA39MQH0_9AGAR</name>
<evidence type="ECO:0000313" key="2">
    <source>
        <dbReference type="EMBL" id="KAK0442055.1"/>
    </source>
</evidence>
<sequence>MPPPRTSIPGSLEGILDLVVLLFAALPTPNISFELESALPVGCHAPDLKFDGYWVAGVLQACRSHYQFREFT</sequence>
<feature type="chain" id="PRO_5041272876" evidence="1">
    <location>
        <begin position="33"/>
        <end position="72"/>
    </location>
</feature>
<protein>
    <submittedName>
        <fullName evidence="2">Uncharacterized protein</fullName>
    </submittedName>
</protein>
<keyword evidence="1" id="KW-0732">Signal</keyword>
<proteinExistence type="predicted"/>
<dbReference type="AlphaFoldDB" id="A0AA39MQH0"/>
<dbReference type="Proteomes" id="UP001175226">
    <property type="component" value="Unassembled WGS sequence"/>
</dbReference>
<accession>A0AA39MQH0</accession>
<keyword evidence="3" id="KW-1185">Reference proteome</keyword>